<name>A0A2H9T3M1_9ZZZZ</name>
<organism evidence="2">
    <name type="scientific">invertebrate metagenome</name>
    <dbReference type="NCBI Taxonomy" id="1711999"/>
    <lineage>
        <taxon>unclassified sequences</taxon>
        <taxon>metagenomes</taxon>
        <taxon>organismal metagenomes</taxon>
    </lineage>
</organism>
<protein>
    <submittedName>
        <fullName evidence="2">Chromosome-partitioning ATPase Soj</fullName>
        <ecNumber evidence="2">3.6.-.-</ecNumber>
    </submittedName>
</protein>
<dbReference type="InterPro" id="IPR027417">
    <property type="entry name" value="P-loop_NTPase"/>
</dbReference>
<reference evidence="2" key="1">
    <citation type="journal article" date="2017" name="Appl. Environ. Microbiol.">
        <title>Molecular characterization of an Endozoicomonas-like organism causing infection in king scallop Pecten maximus L.</title>
        <authorList>
            <person name="Cano I."/>
            <person name="van Aerle R."/>
            <person name="Ross S."/>
            <person name="Verner-Jeffreys D.W."/>
            <person name="Paley R.K."/>
            <person name="Rimmer G."/>
            <person name="Ryder D."/>
            <person name="Hooper P."/>
            <person name="Stone D."/>
            <person name="Feist S.W."/>
        </authorList>
    </citation>
    <scope>NUCLEOTIDE SEQUENCE</scope>
</reference>
<dbReference type="PIRSF" id="PIRSF009320">
    <property type="entry name" value="Nuc_binding_HP_1000"/>
    <property type="match status" value="1"/>
</dbReference>
<gene>
    <name evidence="2" type="primary">soj_3</name>
    <name evidence="2" type="ORF">CI610_03244</name>
</gene>
<accession>A0A2H9T3M1</accession>
<evidence type="ECO:0000313" key="2">
    <source>
        <dbReference type="EMBL" id="PJE77828.1"/>
    </source>
</evidence>
<dbReference type="InterPro" id="IPR025669">
    <property type="entry name" value="AAA_dom"/>
</dbReference>
<dbReference type="EC" id="3.6.-.-" evidence="2"/>
<feature type="domain" description="AAA" evidence="1">
    <location>
        <begin position="3"/>
        <end position="179"/>
    </location>
</feature>
<dbReference type="InterPro" id="IPR050678">
    <property type="entry name" value="DNA_Partitioning_ATPase"/>
</dbReference>
<dbReference type="EMBL" id="NSIT01000356">
    <property type="protein sequence ID" value="PJE77828.1"/>
    <property type="molecule type" value="Genomic_DNA"/>
</dbReference>
<dbReference type="PANTHER" id="PTHR13696:SF52">
    <property type="entry name" value="PARA FAMILY PROTEIN CT_582"/>
    <property type="match status" value="1"/>
</dbReference>
<comment type="caution">
    <text evidence="2">The sequence shown here is derived from an EMBL/GenBank/DDBJ whole genome shotgun (WGS) entry which is preliminary data.</text>
</comment>
<dbReference type="Pfam" id="PF13614">
    <property type="entry name" value="AAA_31"/>
    <property type="match status" value="1"/>
</dbReference>
<dbReference type="PANTHER" id="PTHR13696">
    <property type="entry name" value="P-LOOP CONTAINING NUCLEOSIDE TRIPHOSPHATE HYDROLASE"/>
    <property type="match status" value="1"/>
</dbReference>
<sequence>MTEIISIINQKGGSAKTTTAVNVSYALADLGKKILLLDLDPQANASKRLGASEYVPNINNVLLNKKTEAEKAVYPAKAKDKIINRLFVLPASSDRELAATAELMLAKPRREEILSRIINRNKNVFSVFDYVIIDTNPALNVLTMNAMLVADRFIIPATGSTDSYDGSWQALETIMELHDLEEYEQVNYRILRCDIDRRASSIVQLSEKLSSAHGDKKQFRDYIPRSVKFEKSVALNQPVAALYPNSPEANNYKSIAQEIINGD</sequence>
<dbReference type="AlphaFoldDB" id="A0A2H9T3M1"/>
<evidence type="ECO:0000259" key="1">
    <source>
        <dbReference type="Pfam" id="PF13614"/>
    </source>
</evidence>
<dbReference type="SUPFAM" id="SSF52540">
    <property type="entry name" value="P-loop containing nucleoside triphosphate hydrolases"/>
    <property type="match status" value="1"/>
</dbReference>
<dbReference type="Gene3D" id="3.40.50.300">
    <property type="entry name" value="P-loop containing nucleotide triphosphate hydrolases"/>
    <property type="match status" value="1"/>
</dbReference>
<keyword evidence="2" id="KW-0378">Hydrolase</keyword>
<dbReference type="GO" id="GO:0016787">
    <property type="term" value="F:hydrolase activity"/>
    <property type="evidence" value="ECO:0007669"/>
    <property type="project" value="UniProtKB-KW"/>
</dbReference>
<proteinExistence type="predicted"/>
<dbReference type="CDD" id="cd02042">
    <property type="entry name" value="ParAB_family"/>
    <property type="match status" value="1"/>
</dbReference>